<dbReference type="SMART" id="SM00849">
    <property type="entry name" value="Lactamase_B"/>
    <property type="match status" value="1"/>
</dbReference>
<evidence type="ECO:0000256" key="1">
    <source>
        <dbReference type="ARBA" id="ARBA00001947"/>
    </source>
</evidence>
<keyword evidence="4 7" id="KW-0378">Hydrolase</keyword>
<dbReference type="GO" id="GO:0016787">
    <property type="term" value="F:hydrolase activity"/>
    <property type="evidence" value="ECO:0007669"/>
    <property type="project" value="UniProtKB-KW"/>
</dbReference>
<evidence type="ECO:0000313" key="8">
    <source>
        <dbReference type="Proteomes" id="UP000240638"/>
    </source>
</evidence>
<organism evidence="7 8">
    <name type="scientific">Trinickia symbiotica</name>
    <dbReference type="NCBI Taxonomy" id="863227"/>
    <lineage>
        <taxon>Bacteria</taxon>
        <taxon>Pseudomonadati</taxon>
        <taxon>Pseudomonadota</taxon>
        <taxon>Betaproteobacteria</taxon>
        <taxon>Burkholderiales</taxon>
        <taxon>Burkholderiaceae</taxon>
        <taxon>Trinickia</taxon>
    </lineage>
</organism>
<dbReference type="CDD" id="cd07730">
    <property type="entry name" value="metallo-hydrolase-like_MBL-fold"/>
    <property type="match status" value="1"/>
</dbReference>
<dbReference type="PANTHER" id="PTHR42978:SF2">
    <property type="entry name" value="102 KBASES UNSTABLE REGION: FROM 1 TO 119443"/>
    <property type="match status" value="1"/>
</dbReference>
<reference evidence="7 8" key="1">
    <citation type="submission" date="2018-03" db="EMBL/GenBank/DDBJ databases">
        <title>Whole genome analyses suggest that Burkholderia sensu lato contains two further novel genera in the rhizoxinica-symbiotica group Mycetohabitans gen. nov., and Trinickia gen. nov.: implications for the evolution of diazotrophy and nodulation in the Burkholderiaceae.</title>
        <authorList>
            <person name="Estrada De Los Santos P."/>
            <person name="Palmer M."/>
            <person name="Chavez-Ramirez B."/>
            <person name="Steenkamp E.T."/>
            <person name="Hirsch A.M."/>
            <person name="Manyaka P."/>
            <person name="Maluk M."/>
            <person name="Lafos M."/>
            <person name="Crook M."/>
            <person name="Gross E."/>
            <person name="Simon M.F."/>
            <person name="Bueno Dos Reis Junior F."/>
            <person name="Poole P.S."/>
            <person name="Venter S.N."/>
            <person name="James E.K."/>
        </authorList>
    </citation>
    <scope>NUCLEOTIDE SEQUENCE [LARGE SCALE GENOMIC DNA]</scope>
    <source>
        <strain evidence="7 8">JPY-366</strain>
    </source>
</reference>
<comment type="caution">
    <text evidence="7">The sequence shown here is derived from an EMBL/GenBank/DDBJ whole genome shotgun (WGS) entry which is preliminary data.</text>
</comment>
<dbReference type="Pfam" id="PF00753">
    <property type="entry name" value="Lactamase_B"/>
    <property type="match status" value="1"/>
</dbReference>
<sequence length="294" mass="33017">MVRRCRAPQGRSMSTEIGFRLLKVGHCSHPECIAQRGGRFTAVPFPALACLLIHPRHGPMLFDTGYSDAFFAATQRFPERLYRLVTPVSLNPGESLTMQLGLHGFAPDDIKHLFVSHLHADHIAGIGDYPRAKIFVMRAEVEAMRRASRMGGLRRGYLRMLLPDRFDMSLTYVDDCPRVALPDSMRPFRYGFDLLGDGSLTGVPLPGHTAGQLGLLFKTTEARTVFLVADACWSLDALRHDRAPTWIASQLFADKREYLSTFAALRQVLARQESLMMVPSHCESTWKQLSDEAR</sequence>
<proteinExistence type="inferred from homology"/>
<dbReference type="InterPro" id="IPR036866">
    <property type="entry name" value="RibonucZ/Hydroxyglut_hydro"/>
</dbReference>
<dbReference type="InterPro" id="IPR051013">
    <property type="entry name" value="MBL_superfamily_lactonases"/>
</dbReference>
<evidence type="ECO:0000256" key="4">
    <source>
        <dbReference type="ARBA" id="ARBA00022801"/>
    </source>
</evidence>
<dbReference type="Gene3D" id="3.60.15.10">
    <property type="entry name" value="Ribonuclease Z/Hydroxyacylglutathione hydrolase-like"/>
    <property type="match status" value="1"/>
</dbReference>
<evidence type="ECO:0000256" key="3">
    <source>
        <dbReference type="ARBA" id="ARBA00022723"/>
    </source>
</evidence>
<feature type="domain" description="Metallo-beta-lactamase" evidence="6">
    <location>
        <begin position="46"/>
        <end position="281"/>
    </location>
</feature>
<evidence type="ECO:0000259" key="6">
    <source>
        <dbReference type="SMART" id="SM00849"/>
    </source>
</evidence>
<dbReference type="InterPro" id="IPR001279">
    <property type="entry name" value="Metallo-B-lactamas"/>
</dbReference>
<keyword evidence="5" id="KW-0862">Zinc</keyword>
<protein>
    <submittedName>
        <fullName evidence="7">MBL fold metallo-hydrolase</fullName>
    </submittedName>
</protein>
<dbReference type="SUPFAM" id="SSF56281">
    <property type="entry name" value="Metallo-hydrolase/oxidoreductase"/>
    <property type="match status" value="1"/>
</dbReference>
<dbReference type="PANTHER" id="PTHR42978">
    <property type="entry name" value="QUORUM-QUENCHING LACTONASE YTNP-RELATED-RELATED"/>
    <property type="match status" value="1"/>
</dbReference>
<comment type="cofactor">
    <cofactor evidence="1">
        <name>Zn(2+)</name>
        <dbReference type="ChEBI" id="CHEBI:29105"/>
    </cofactor>
</comment>
<keyword evidence="3" id="KW-0479">Metal-binding</keyword>
<evidence type="ECO:0000313" key="7">
    <source>
        <dbReference type="EMBL" id="PTB22275.1"/>
    </source>
</evidence>
<dbReference type="Proteomes" id="UP000240638">
    <property type="component" value="Unassembled WGS sequence"/>
</dbReference>
<dbReference type="EMBL" id="PYUC01000001">
    <property type="protein sequence ID" value="PTB22275.1"/>
    <property type="molecule type" value="Genomic_DNA"/>
</dbReference>
<comment type="similarity">
    <text evidence="2">Belongs to the metallo-beta-lactamase superfamily.</text>
</comment>
<accession>A0A2T3Y0J7</accession>
<gene>
    <name evidence="7" type="ORF">C9I57_00220</name>
</gene>
<evidence type="ECO:0000256" key="5">
    <source>
        <dbReference type="ARBA" id="ARBA00022833"/>
    </source>
</evidence>
<name>A0A2T3Y0J7_9BURK</name>
<dbReference type="GO" id="GO:0046872">
    <property type="term" value="F:metal ion binding"/>
    <property type="evidence" value="ECO:0007669"/>
    <property type="project" value="UniProtKB-KW"/>
</dbReference>
<evidence type="ECO:0000256" key="2">
    <source>
        <dbReference type="ARBA" id="ARBA00007749"/>
    </source>
</evidence>
<dbReference type="AlphaFoldDB" id="A0A2T3Y0J7"/>